<dbReference type="AlphaFoldDB" id="A0A9W8CPF9"/>
<dbReference type="Pfam" id="PF10436">
    <property type="entry name" value="BCDHK_Adom3"/>
    <property type="match status" value="1"/>
</dbReference>
<keyword evidence="5 8" id="KW-0067">ATP-binding</keyword>
<dbReference type="PANTHER" id="PTHR11947">
    <property type="entry name" value="PYRUVATE DEHYDROGENASE KINASE"/>
    <property type="match status" value="1"/>
</dbReference>
<proteinExistence type="inferred from homology"/>
<dbReference type="InterPro" id="IPR003594">
    <property type="entry name" value="HATPase_dom"/>
</dbReference>
<dbReference type="InterPro" id="IPR005467">
    <property type="entry name" value="His_kinase_dom"/>
</dbReference>
<evidence type="ECO:0000313" key="11">
    <source>
        <dbReference type="EMBL" id="KAJ1721270.1"/>
    </source>
</evidence>
<evidence type="ECO:0000256" key="7">
    <source>
        <dbReference type="ARBA" id="ARBA00048201"/>
    </source>
</evidence>
<dbReference type="Proteomes" id="UP001149813">
    <property type="component" value="Unassembled WGS sequence"/>
</dbReference>
<dbReference type="GO" id="GO:0004740">
    <property type="term" value="F:pyruvate dehydrogenase (acetyl-transferring) kinase activity"/>
    <property type="evidence" value="ECO:0007669"/>
    <property type="project" value="UniProtKB-EC"/>
</dbReference>
<feature type="domain" description="Histidine kinase" evidence="10">
    <location>
        <begin position="346"/>
        <end position="490"/>
    </location>
</feature>
<comment type="caution">
    <text evidence="11">The sequence shown here is derived from an EMBL/GenBank/DDBJ whole genome shotgun (WGS) entry which is preliminary data.</text>
</comment>
<protein>
    <recommendedName>
        <fullName evidence="8">Protein-serine/threonine kinase</fullName>
        <ecNumber evidence="8">2.7.11.-</ecNumber>
    </recommendedName>
</protein>
<evidence type="ECO:0000256" key="4">
    <source>
        <dbReference type="ARBA" id="ARBA00022777"/>
    </source>
</evidence>
<evidence type="ECO:0000256" key="6">
    <source>
        <dbReference type="ARBA" id="ARBA00023128"/>
    </source>
</evidence>
<dbReference type="PANTHER" id="PTHR11947:SF3">
    <property type="entry name" value="[PYRUVATE DEHYDROGENASE (ACETYL-TRANSFERRING)] KINASE, MITOCHONDRIAL"/>
    <property type="match status" value="1"/>
</dbReference>
<evidence type="ECO:0000313" key="12">
    <source>
        <dbReference type="Proteomes" id="UP001149813"/>
    </source>
</evidence>
<gene>
    <name evidence="11" type="primary">PDK2_2</name>
    <name evidence="11" type="ORF">LPJ53_004187</name>
</gene>
<name>A0A9W8CPF9_9FUNG</name>
<comment type="similarity">
    <text evidence="1 8">Belongs to the PDK/BCKDK protein kinase family.</text>
</comment>
<comment type="catalytic activity">
    <reaction evidence="7">
        <text>L-seryl-[pyruvate dehydrogenase E1 alpha subunit] + ATP = O-phospho-L-seryl-[pyruvate dehydrogenase E1 alpha subunit] + ADP + H(+)</text>
        <dbReference type="Rhea" id="RHEA:23052"/>
        <dbReference type="Rhea" id="RHEA-COMP:13689"/>
        <dbReference type="Rhea" id="RHEA-COMP:13690"/>
        <dbReference type="ChEBI" id="CHEBI:15378"/>
        <dbReference type="ChEBI" id="CHEBI:29999"/>
        <dbReference type="ChEBI" id="CHEBI:30616"/>
        <dbReference type="ChEBI" id="CHEBI:83421"/>
        <dbReference type="ChEBI" id="CHEBI:456216"/>
        <dbReference type="EC" id="2.7.11.2"/>
    </reaction>
</comment>
<evidence type="ECO:0000256" key="1">
    <source>
        <dbReference type="ARBA" id="ARBA00006155"/>
    </source>
</evidence>
<feature type="compositionally biased region" description="Gly residues" evidence="9">
    <location>
        <begin position="212"/>
        <end position="223"/>
    </location>
</feature>
<comment type="subcellular location">
    <subcellularLocation>
        <location evidence="8">Mitochondrion matrix</location>
    </subcellularLocation>
</comment>
<evidence type="ECO:0000256" key="5">
    <source>
        <dbReference type="ARBA" id="ARBA00022840"/>
    </source>
</evidence>
<dbReference type="SUPFAM" id="SSF69012">
    <property type="entry name" value="alpha-ketoacid dehydrogenase kinase, N-terminal domain"/>
    <property type="match status" value="1"/>
</dbReference>
<dbReference type="InterPro" id="IPR018955">
    <property type="entry name" value="BCDHK/PDK_N"/>
</dbReference>
<sequence length="537" mass="59133">MNSKVPKDMFRRFASKEMTKLTLSQYYTAGRHLLKHRNSGGDAGFSAFQLTAKFLYSELPVRIGQAVTGLKQNPSPYNIRQVQQFKALMDNYADDFSLLVDGTPAPNTPAANEKFVETLRRLKSKYRINMWMLSQGLRELSSAINEHNPQIVPGFLLPDATATGRRQEGVVPQHYYSSTLAYPDLSAPMAYLAPSGKMEMTDPSQWSQLSGPLGGEGTCGSSGGVSAPHQWRPNRVCSEFCDEASCRNPRLWFSDGTQRCAENQTRRFFDWLYSMNLGTQLLIEDHVAIHDYGHNLVQIIQPLEIANRAAHDASVICQRHYGFPAPVIKVIAPTPGVTTTYVPHYLYSMLFQLLKNALRATIEHHAKMGEGMQQQQRRRMPMIKLVMSSGDEDVTFKVSDEGGGIPLSQMDAIWSYLKTTKDPASVASSAKNGALSSITFMKRASDMPLFGVGDGLPMTRQIARYFGGDLDLVSMEGVGTDAYLHLSRSRNAVEHTSDLSTLLDSSSASESLMGFAHADIDTAAMPASASSSSSVSV</sequence>
<keyword evidence="4 8" id="KW-0418">Kinase</keyword>
<reference evidence="11" key="1">
    <citation type="submission" date="2022-07" db="EMBL/GenBank/DDBJ databases">
        <title>Phylogenomic reconstructions and comparative analyses of Kickxellomycotina fungi.</title>
        <authorList>
            <person name="Reynolds N.K."/>
            <person name="Stajich J.E."/>
            <person name="Barry K."/>
            <person name="Grigoriev I.V."/>
            <person name="Crous P."/>
            <person name="Smith M.E."/>
        </authorList>
    </citation>
    <scope>NUCLEOTIDE SEQUENCE</scope>
    <source>
        <strain evidence="11">NBRC 32514</strain>
    </source>
</reference>
<evidence type="ECO:0000256" key="9">
    <source>
        <dbReference type="SAM" id="MobiDB-lite"/>
    </source>
</evidence>
<dbReference type="InterPro" id="IPR036784">
    <property type="entry name" value="AK/P_DHK_N_sf"/>
</dbReference>
<dbReference type="GO" id="GO:0005524">
    <property type="term" value="F:ATP binding"/>
    <property type="evidence" value="ECO:0007669"/>
    <property type="project" value="UniProtKB-UniRule"/>
</dbReference>
<dbReference type="InterPro" id="IPR036890">
    <property type="entry name" value="HATPase_C_sf"/>
</dbReference>
<dbReference type="SUPFAM" id="SSF55874">
    <property type="entry name" value="ATPase domain of HSP90 chaperone/DNA topoisomerase II/histidine kinase"/>
    <property type="match status" value="1"/>
</dbReference>
<dbReference type="EMBL" id="JANBOJ010000184">
    <property type="protein sequence ID" value="KAJ1721270.1"/>
    <property type="molecule type" value="Genomic_DNA"/>
</dbReference>
<dbReference type="PROSITE" id="PS50109">
    <property type="entry name" value="HIS_KIN"/>
    <property type="match status" value="1"/>
</dbReference>
<dbReference type="InterPro" id="IPR039028">
    <property type="entry name" value="BCKD/PDK"/>
</dbReference>
<evidence type="ECO:0000256" key="2">
    <source>
        <dbReference type="ARBA" id="ARBA00022679"/>
    </source>
</evidence>
<dbReference type="EC" id="2.7.11.-" evidence="8"/>
<dbReference type="GO" id="GO:0005759">
    <property type="term" value="C:mitochondrial matrix"/>
    <property type="evidence" value="ECO:0007669"/>
    <property type="project" value="UniProtKB-SubCell"/>
</dbReference>
<organism evidence="11 12">
    <name type="scientific">Coemansia erecta</name>
    <dbReference type="NCBI Taxonomy" id="147472"/>
    <lineage>
        <taxon>Eukaryota</taxon>
        <taxon>Fungi</taxon>
        <taxon>Fungi incertae sedis</taxon>
        <taxon>Zoopagomycota</taxon>
        <taxon>Kickxellomycotina</taxon>
        <taxon>Kickxellomycetes</taxon>
        <taxon>Kickxellales</taxon>
        <taxon>Kickxellaceae</taxon>
        <taxon>Coemansia</taxon>
    </lineage>
</organism>
<dbReference type="Pfam" id="PF02518">
    <property type="entry name" value="HATPase_c"/>
    <property type="match status" value="1"/>
</dbReference>
<dbReference type="GO" id="GO:0010906">
    <property type="term" value="P:regulation of glucose metabolic process"/>
    <property type="evidence" value="ECO:0007669"/>
    <property type="project" value="TreeGrafter"/>
</dbReference>
<evidence type="ECO:0000259" key="10">
    <source>
        <dbReference type="PROSITE" id="PS50109"/>
    </source>
</evidence>
<keyword evidence="6 8" id="KW-0496">Mitochondrion</keyword>
<evidence type="ECO:0000256" key="8">
    <source>
        <dbReference type="RuleBase" id="RU366032"/>
    </source>
</evidence>
<feature type="region of interest" description="Disordered" evidence="9">
    <location>
        <begin position="202"/>
        <end position="226"/>
    </location>
</feature>
<evidence type="ECO:0000256" key="3">
    <source>
        <dbReference type="ARBA" id="ARBA00022741"/>
    </source>
</evidence>
<dbReference type="Gene3D" id="1.20.140.20">
    <property type="entry name" value="Alpha-ketoacid/pyruvate dehydrogenase kinase, N-terminal domain"/>
    <property type="match status" value="1"/>
</dbReference>
<keyword evidence="2 8" id="KW-0808">Transferase</keyword>
<keyword evidence="3 8" id="KW-0547">Nucleotide-binding</keyword>
<keyword evidence="12" id="KW-1185">Reference proteome</keyword>
<dbReference type="OrthoDB" id="3264224at2759"/>
<accession>A0A9W8CPF9</accession>
<dbReference type="Gene3D" id="3.30.565.10">
    <property type="entry name" value="Histidine kinase-like ATPase, C-terminal domain"/>
    <property type="match status" value="1"/>
</dbReference>